<evidence type="ECO:0000313" key="1">
    <source>
        <dbReference type="EMBL" id="KUI56761.1"/>
    </source>
</evidence>
<reference evidence="2" key="1">
    <citation type="submission" date="2014-12" db="EMBL/GenBank/DDBJ databases">
        <title>Genome Sequence of Valsa Canker Pathogens Uncovers a Specific Adaption of Colonization on Woody Bark.</title>
        <authorList>
            <person name="Yin Z."/>
            <person name="Liu H."/>
            <person name="Gao X."/>
            <person name="Li Z."/>
            <person name="Song N."/>
            <person name="Ke X."/>
            <person name="Dai Q."/>
            <person name="Wu Y."/>
            <person name="Sun Y."/>
            <person name="Xu J.-R."/>
            <person name="Kang Z.K."/>
            <person name="Wang L."/>
            <person name="Huang L."/>
        </authorList>
    </citation>
    <scope>NUCLEOTIDE SEQUENCE [LARGE SCALE GENOMIC DNA]</scope>
    <source>
        <strain evidence="2">SXYL134</strain>
    </source>
</reference>
<accession>A0A194UYT7</accession>
<dbReference type="AlphaFoldDB" id="A0A194UYT7"/>
<keyword evidence="2" id="KW-1185">Reference proteome</keyword>
<evidence type="ECO:0000313" key="2">
    <source>
        <dbReference type="Proteomes" id="UP000078576"/>
    </source>
</evidence>
<protein>
    <submittedName>
        <fullName evidence="1">Uncharacterized protein</fullName>
    </submittedName>
</protein>
<dbReference type="Proteomes" id="UP000078576">
    <property type="component" value="Unassembled WGS sequence"/>
</dbReference>
<gene>
    <name evidence="1" type="ORF">VP1G_10883</name>
</gene>
<dbReference type="EMBL" id="KN714692">
    <property type="protein sequence ID" value="KUI56761.1"/>
    <property type="molecule type" value="Genomic_DNA"/>
</dbReference>
<name>A0A194UYT7_CYTMA</name>
<organism evidence="1 2">
    <name type="scientific">Cytospora mali</name>
    <name type="common">Apple Valsa canker fungus</name>
    <name type="synonym">Valsa mali</name>
    <dbReference type="NCBI Taxonomy" id="578113"/>
    <lineage>
        <taxon>Eukaryota</taxon>
        <taxon>Fungi</taxon>
        <taxon>Dikarya</taxon>
        <taxon>Ascomycota</taxon>
        <taxon>Pezizomycotina</taxon>
        <taxon>Sordariomycetes</taxon>
        <taxon>Sordariomycetidae</taxon>
        <taxon>Diaporthales</taxon>
        <taxon>Cytosporaceae</taxon>
        <taxon>Cytospora</taxon>
    </lineage>
</organism>
<proteinExistence type="predicted"/>
<sequence>MQTLPYGDPIKGQGRVVQSASLPVYIECRAVGVGAITLMRIVMQYSDWLMPQNYIGIGAAQRLGNV</sequence>